<dbReference type="InterPro" id="IPR010488">
    <property type="entry name" value="Zeta_toxin_domain"/>
</dbReference>
<keyword evidence="7" id="KW-0804">Transcription</keyword>
<evidence type="ECO:0000256" key="12">
    <source>
        <dbReference type="SAM" id="MobiDB-lite"/>
    </source>
</evidence>
<evidence type="ECO:0000256" key="2">
    <source>
        <dbReference type="ARBA" id="ARBA00009430"/>
    </source>
</evidence>
<evidence type="ECO:0000313" key="14">
    <source>
        <dbReference type="EMBL" id="ELA34986.1"/>
    </source>
</evidence>
<comment type="subunit">
    <text evidence="11">Component of the large ribosomal subunit.</text>
</comment>
<organism evidence="14">
    <name type="scientific">Colletotrichum fructicola (strain Nara gc5)</name>
    <name type="common">Anthracnose fungus</name>
    <name type="synonym">Colletotrichum gloeosporioides (strain Nara gc5)</name>
    <dbReference type="NCBI Taxonomy" id="1213859"/>
    <lineage>
        <taxon>Eukaryota</taxon>
        <taxon>Fungi</taxon>
        <taxon>Dikarya</taxon>
        <taxon>Ascomycota</taxon>
        <taxon>Pezizomycotina</taxon>
        <taxon>Sordariomycetes</taxon>
        <taxon>Hypocreomycetidae</taxon>
        <taxon>Glomerellales</taxon>
        <taxon>Glomerellaceae</taxon>
        <taxon>Colletotrichum</taxon>
        <taxon>Colletotrichum gloeosporioides species complex</taxon>
    </lineage>
</organism>
<sequence length="918" mass="102064">MPPPPDLSHHILPEPVSREIFQTQILPADLPATLTPHPTRARPLAVLIVGQTGAGKTRTAPTVLSAMNRINPPAHFIADVYKAHHPSYLTLISSPNPAHASPATGPDARKWLAMAAAEAISRKLDVLLESACRHPDDFRDLARMFGEAGYRVEVVVMAVPAALSRLGILHRFYERLPEAGSGNLPIRLTPVKIHDDSYAGLMSVAEWIDEVDYIDRVLVVRRGNLVACSDDNNETGKLSGKVAEALRRERERPLTAEERKVAVADLEKLEARDGKLAVEVKGLFEPLLRSEEQGYPELLPLEFPPSTRKDALLTLGEARKAPPTPSPVAHPEGSGFRGRYLTALVCTGRFDVGPSSTQRAGPDVEGHELEVELGEVTPTFQKPPHKSAHVTRKGCLPYRARPLKLPRQAWSSRQTSSPTPLISKDNFVVTMRAKWRKKRVRRLKRKRRKMRARSLASPLLDVQLPPVRTRQETWANANGKKRKRDGDTAAKSKKKQATDMPSKFTISSISQAKLCPPVVASSPGIRISKNTPFTPYVKSDIQLSGRRKQKTPAVAQDLVLHSNTHQTMDYTAREDGNGDSEKSLKHYIGVFDPKTGKLEVVEAKKMVVRGTARAKQASDEAMTAPADYQSFYALKTDLGQTFGTRKAKKAIESVTLNAIDPNKGKAGASPRKSTAADKATLKQIGEITATMASKEELQDIVDQAKPVPRPNLEADAIQDVYDPDEFIGREFLAAVPVKDWIEPTKKGEDVQVYSRHVAARVKKIVDTGNVTKIRLLRYFYFLFLFYTMAQPGKQRGTKRVPPREKLKEKLAPAPQAVIEQIRRKFSDGGEIRKFHSDLLIAHCCALACIIDNFEVDTSKLREDMRLDQKDMNTYFYEIGARVKPVASKEKGSKQQHHIAKLPLPLQFPKLRSLAPKRR</sequence>
<dbReference type="Pfam" id="PF06414">
    <property type="entry name" value="Zeta_toxin"/>
    <property type="match status" value="1"/>
</dbReference>
<dbReference type="Pfam" id="PF05162">
    <property type="entry name" value="Ribosomal_L41"/>
    <property type="match status" value="1"/>
</dbReference>
<dbReference type="InterPro" id="IPR009668">
    <property type="entry name" value="RNA_pol-assoc_fac_A49-like"/>
</dbReference>
<evidence type="ECO:0000256" key="7">
    <source>
        <dbReference type="ARBA" id="ARBA00023163"/>
    </source>
</evidence>
<keyword evidence="5" id="KW-0067">ATP-binding</keyword>
<comment type="similarity">
    <text evidence="10 11">Belongs to the eukaryotic ribosomal protein eS32 family.</text>
</comment>
<dbReference type="AlphaFoldDB" id="L2G9N2"/>
<dbReference type="GO" id="GO:0006351">
    <property type="term" value="P:DNA-templated transcription"/>
    <property type="evidence" value="ECO:0007669"/>
    <property type="project" value="InterPro"/>
</dbReference>
<dbReference type="GO" id="GO:0003735">
    <property type="term" value="F:structural constituent of ribosome"/>
    <property type="evidence" value="ECO:0007669"/>
    <property type="project" value="UniProtKB-UniRule"/>
</dbReference>
<dbReference type="EMBL" id="KB020586">
    <property type="protein sequence ID" value="ELA34986.1"/>
    <property type="molecule type" value="Genomic_DNA"/>
</dbReference>
<evidence type="ECO:0000256" key="5">
    <source>
        <dbReference type="ARBA" id="ARBA00022840"/>
    </source>
</evidence>
<evidence type="ECO:0000256" key="1">
    <source>
        <dbReference type="ARBA" id="ARBA00004604"/>
    </source>
</evidence>
<keyword evidence="4" id="KW-0547">Nucleotide-binding</keyword>
<dbReference type="GO" id="GO:0005840">
    <property type="term" value="C:ribosome"/>
    <property type="evidence" value="ECO:0007669"/>
    <property type="project" value="UniProtKB-KW"/>
</dbReference>
<dbReference type="HOGENOM" id="CLU_317345_0_0_1"/>
<evidence type="ECO:0000259" key="13">
    <source>
        <dbReference type="Pfam" id="PF06414"/>
    </source>
</evidence>
<gene>
    <name evidence="14" type="ORF">CGGC5_5247</name>
</gene>
<comment type="subcellular location">
    <subcellularLocation>
        <location evidence="1">Nucleus</location>
        <location evidence="1">Nucleolus</location>
    </subcellularLocation>
</comment>
<dbReference type="GO" id="GO:0003677">
    <property type="term" value="F:DNA binding"/>
    <property type="evidence" value="ECO:0007669"/>
    <property type="project" value="InterPro"/>
</dbReference>
<keyword evidence="3" id="KW-0240">DNA-directed RNA polymerase</keyword>
<keyword evidence="9 11" id="KW-0687">Ribonucleoprotein</keyword>
<evidence type="ECO:0000256" key="6">
    <source>
        <dbReference type="ARBA" id="ARBA00022980"/>
    </source>
</evidence>
<keyword evidence="6 11" id="KW-0689">Ribosomal protein</keyword>
<dbReference type="GO" id="GO:0005524">
    <property type="term" value="F:ATP binding"/>
    <property type="evidence" value="ECO:0007669"/>
    <property type="project" value="UniProtKB-KW"/>
</dbReference>
<protein>
    <recommendedName>
        <fullName evidence="11">60S ribosomal protein L41</fullName>
    </recommendedName>
</protein>
<dbReference type="Gene3D" id="3.40.50.300">
    <property type="entry name" value="P-loop containing nucleotide triphosphate hydrolases"/>
    <property type="match status" value="1"/>
</dbReference>
<dbReference type="GO" id="GO:0005730">
    <property type="term" value="C:nucleolus"/>
    <property type="evidence" value="ECO:0007669"/>
    <property type="project" value="UniProtKB-SubCell"/>
</dbReference>
<dbReference type="GO" id="GO:0000428">
    <property type="term" value="C:DNA-directed RNA polymerase complex"/>
    <property type="evidence" value="ECO:0007669"/>
    <property type="project" value="UniProtKB-KW"/>
</dbReference>
<comment type="similarity">
    <text evidence="2">Belongs to the eukaryotic RPA49/POLR1E RNA polymerase subunit family.</text>
</comment>
<dbReference type="GO" id="GO:1990904">
    <property type="term" value="C:ribonucleoprotein complex"/>
    <property type="evidence" value="ECO:0007669"/>
    <property type="project" value="UniProtKB-KW"/>
</dbReference>
<dbReference type="STRING" id="1213859.L2G9N2"/>
<dbReference type="GO" id="GO:0016301">
    <property type="term" value="F:kinase activity"/>
    <property type="evidence" value="ECO:0007669"/>
    <property type="project" value="InterPro"/>
</dbReference>
<evidence type="ECO:0000256" key="8">
    <source>
        <dbReference type="ARBA" id="ARBA00023242"/>
    </source>
</evidence>
<evidence type="ECO:0000256" key="11">
    <source>
        <dbReference type="RuleBase" id="RU368055"/>
    </source>
</evidence>
<proteinExistence type="inferred from homology"/>
<name>L2G9N2_COLFN</name>
<evidence type="ECO:0000256" key="10">
    <source>
        <dbReference type="ARBA" id="ARBA00043969"/>
    </source>
</evidence>
<evidence type="ECO:0000256" key="3">
    <source>
        <dbReference type="ARBA" id="ARBA00022478"/>
    </source>
</evidence>
<dbReference type="Pfam" id="PF06870">
    <property type="entry name" value="RNA_pol_I_A49"/>
    <property type="match status" value="1"/>
</dbReference>
<dbReference type="SUPFAM" id="SSF52540">
    <property type="entry name" value="P-loop containing nucleoside triphosphate hydrolases"/>
    <property type="match status" value="1"/>
</dbReference>
<evidence type="ECO:0000256" key="9">
    <source>
        <dbReference type="ARBA" id="ARBA00023274"/>
    </source>
</evidence>
<feature type="region of interest" description="Disordered" evidence="12">
    <location>
        <begin position="470"/>
        <end position="502"/>
    </location>
</feature>
<dbReference type="InterPro" id="IPR007836">
    <property type="entry name" value="Ribosomal_eS32"/>
</dbReference>
<feature type="domain" description="Zeta toxin" evidence="13">
    <location>
        <begin position="37"/>
        <end position="227"/>
    </location>
</feature>
<reference evidence="14" key="1">
    <citation type="submission" date="2012-08" db="EMBL/GenBank/DDBJ databases">
        <title>Genome analysis of Colletotrichum orbiculare and Colletotrichum fructicola.</title>
        <authorList>
            <person name="Gan P.H.P."/>
            <person name="Ikeda K."/>
            <person name="Irieda H."/>
            <person name="Narusaka M."/>
            <person name="O'Connell R.J."/>
            <person name="Narusaka Y."/>
            <person name="Takano Y."/>
            <person name="Kubo Y."/>
            <person name="Shirasu K."/>
        </authorList>
    </citation>
    <scope>NUCLEOTIDE SEQUENCE</scope>
    <source>
        <strain evidence="14">Nara gc5</strain>
    </source>
</reference>
<accession>L2G9N2</accession>
<keyword evidence="8" id="KW-0539">Nucleus</keyword>
<dbReference type="GO" id="GO:0006412">
    <property type="term" value="P:translation"/>
    <property type="evidence" value="ECO:0007669"/>
    <property type="project" value="InterPro"/>
</dbReference>
<dbReference type="InterPro" id="IPR027417">
    <property type="entry name" value="P-loop_NTPase"/>
</dbReference>
<dbReference type="PANTHER" id="PTHR14440">
    <property type="entry name" value="DNA-DIRECTED RNA POLYMERASE I SUBUNIT RPA49"/>
    <property type="match status" value="1"/>
</dbReference>
<evidence type="ECO:0000256" key="4">
    <source>
        <dbReference type="ARBA" id="ARBA00022741"/>
    </source>
</evidence>